<sequence length="34" mass="4287">MNKKETKKSDYYEYSDDQLRELLEQIRGLDEDWF</sequence>
<dbReference type="AlphaFoldDB" id="A0A1B3SKG2"/>
<dbReference type="KEGG" id="shj:SHELI_v1c04620"/>
<reference evidence="1 2" key="1">
    <citation type="submission" date="2016-08" db="EMBL/GenBank/DDBJ databases">
        <title>Complete genome sequence of Spiroplasma helicoides TABS-2 (DSM 22551).</title>
        <authorList>
            <person name="Shen W.-Y."/>
            <person name="Lo W.-S."/>
            <person name="Lai Y.-C."/>
            <person name="Kuo C.-H."/>
        </authorList>
    </citation>
    <scope>NUCLEOTIDE SEQUENCE [LARGE SCALE GENOMIC DNA]</scope>
    <source>
        <strain evidence="1 2">TABS-2</strain>
    </source>
</reference>
<proteinExistence type="predicted"/>
<protein>
    <submittedName>
        <fullName evidence="1">Uncharacterized protein</fullName>
    </submittedName>
</protein>
<gene>
    <name evidence="1" type="ORF">SHELI_v1c04620</name>
</gene>
<dbReference type="EMBL" id="CP017015">
    <property type="protein sequence ID" value="AOG60413.1"/>
    <property type="molecule type" value="Genomic_DNA"/>
</dbReference>
<evidence type="ECO:0000313" key="1">
    <source>
        <dbReference type="EMBL" id="AOG60413.1"/>
    </source>
</evidence>
<evidence type="ECO:0000313" key="2">
    <source>
        <dbReference type="Proteomes" id="UP000094378"/>
    </source>
</evidence>
<keyword evidence="2" id="KW-1185">Reference proteome</keyword>
<accession>A0A1B3SKG2</accession>
<name>A0A1B3SKG2_9MOLU</name>
<organism evidence="1 2">
    <name type="scientific">Spiroplasma helicoides</name>
    <dbReference type="NCBI Taxonomy" id="216938"/>
    <lineage>
        <taxon>Bacteria</taxon>
        <taxon>Bacillati</taxon>
        <taxon>Mycoplasmatota</taxon>
        <taxon>Mollicutes</taxon>
        <taxon>Entomoplasmatales</taxon>
        <taxon>Spiroplasmataceae</taxon>
        <taxon>Spiroplasma</taxon>
    </lineage>
</organism>
<dbReference type="Proteomes" id="UP000094378">
    <property type="component" value="Chromosome"/>
</dbReference>